<evidence type="ECO:0000259" key="1">
    <source>
        <dbReference type="Pfam" id="PF23571"/>
    </source>
</evidence>
<feature type="domain" description="GH3 C-terminal" evidence="2">
    <location>
        <begin position="168"/>
        <end position="282"/>
    </location>
</feature>
<dbReference type="InterPro" id="IPR055377">
    <property type="entry name" value="GH3_M"/>
</dbReference>
<dbReference type="Proteomes" id="UP000029647">
    <property type="component" value="Unassembled WGS sequence"/>
</dbReference>
<dbReference type="EMBL" id="BBNT01000001">
    <property type="protein sequence ID" value="GAL73955.1"/>
    <property type="molecule type" value="Genomic_DNA"/>
</dbReference>
<proteinExistence type="predicted"/>
<dbReference type="GO" id="GO:0005737">
    <property type="term" value="C:cytoplasm"/>
    <property type="evidence" value="ECO:0007669"/>
    <property type="project" value="TreeGrafter"/>
</dbReference>
<dbReference type="PANTHER" id="PTHR31901">
    <property type="entry name" value="GH3 DOMAIN-CONTAINING PROTEIN"/>
    <property type="match status" value="1"/>
</dbReference>
<accession>A0A090WAC5</accession>
<dbReference type="GO" id="GO:0016881">
    <property type="term" value="F:acid-amino acid ligase activity"/>
    <property type="evidence" value="ECO:0007669"/>
    <property type="project" value="TreeGrafter"/>
</dbReference>
<dbReference type="InterPro" id="IPR055378">
    <property type="entry name" value="GH3_C"/>
</dbReference>
<evidence type="ECO:0000259" key="2">
    <source>
        <dbReference type="Pfam" id="PF23572"/>
    </source>
</evidence>
<dbReference type="AlphaFoldDB" id="A0A090WAC5"/>
<sequence>MGIISGIPSWVQMYFERIVQRTGKKVGDVFPEFNLFIYGGVNFEPYRPKFEQLIGRKVDSIELFPASEGFFAYQDKQDVKGMLLLLDAGIFYEFIPADQFFEENAPRLTIGEVEIGVNYVLIISTTAGLWAYNIGDTIAFTSTSPYRVIVTGRIKHYISASGEHVIGKEVEHAMKEAAAIHNVVINEFTVAPQLAPPDNDELPYHEWFIEFGGKPKDLEKFKATLDLKMREQNSYYDDLIVGKVLQPLIIKQVVENGFKQYMKTIGKLGGQNKLPRLSNDRKIAEVLERL</sequence>
<dbReference type="Pfam" id="PF23571">
    <property type="entry name" value="GH3_M"/>
    <property type="match status" value="1"/>
</dbReference>
<dbReference type="InterPro" id="IPR004993">
    <property type="entry name" value="GH3"/>
</dbReference>
<protein>
    <submittedName>
        <fullName evidence="3">Putative auxin-regulated protein</fullName>
    </submittedName>
</protein>
<name>A0A090WAC5_NONUL</name>
<evidence type="ECO:0000313" key="4">
    <source>
        <dbReference type="Proteomes" id="UP000029647"/>
    </source>
</evidence>
<reference evidence="3 4" key="1">
    <citation type="journal article" date="2014" name="Genome Announc.">
        <title>Draft Genome Sequences of Marine Flavobacterium Nonlabens Strains NR17, NR24, NR27, NR32, NR33, and Ara13.</title>
        <authorList>
            <person name="Nakanishi M."/>
            <person name="Meirelles P."/>
            <person name="Suzuki R."/>
            <person name="Takatani N."/>
            <person name="Mino S."/>
            <person name="Suda W."/>
            <person name="Oshima K."/>
            <person name="Hattori M."/>
            <person name="Ohkuma M."/>
            <person name="Hosokawa M."/>
            <person name="Miyashita K."/>
            <person name="Thompson F.L."/>
            <person name="Niwa A."/>
            <person name="Sawabe T."/>
            <person name="Sawabe T."/>
        </authorList>
    </citation>
    <scope>NUCLEOTIDE SEQUENCE [LARGE SCALE GENOMIC DNA]</scope>
    <source>
        <strain evidence="4">JCM19275</strain>
    </source>
</reference>
<gene>
    <name evidence="3" type="ORF">JCM19275_2802</name>
</gene>
<dbReference type="PANTHER" id="PTHR31901:SF9">
    <property type="entry name" value="GH3 DOMAIN-CONTAINING PROTEIN"/>
    <property type="match status" value="1"/>
</dbReference>
<feature type="domain" description="GH3 middle" evidence="1">
    <location>
        <begin position="84"/>
        <end position="145"/>
    </location>
</feature>
<dbReference type="Pfam" id="PF23572">
    <property type="entry name" value="GH3_C"/>
    <property type="match status" value="1"/>
</dbReference>
<comment type="caution">
    <text evidence="3">The sequence shown here is derived from an EMBL/GenBank/DDBJ whole genome shotgun (WGS) entry which is preliminary data.</text>
</comment>
<organism evidence="3 4">
    <name type="scientific">Nonlabens ulvanivorans</name>
    <name type="common">Persicivirga ulvanivorans</name>
    <dbReference type="NCBI Taxonomy" id="906888"/>
    <lineage>
        <taxon>Bacteria</taxon>
        <taxon>Pseudomonadati</taxon>
        <taxon>Bacteroidota</taxon>
        <taxon>Flavobacteriia</taxon>
        <taxon>Flavobacteriales</taxon>
        <taxon>Flavobacteriaceae</taxon>
        <taxon>Nonlabens</taxon>
    </lineage>
</organism>
<evidence type="ECO:0000313" key="3">
    <source>
        <dbReference type="EMBL" id="GAL73955.1"/>
    </source>
</evidence>